<feature type="domain" description="Major facilitator superfamily (MFS) profile" evidence="8">
    <location>
        <begin position="8"/>
        <end position="386"/>
    </location>
</feature>
<dbReference type="Pfam" id="PF07690">
    <property type="entry name" value="MFS_1"/>
    <property type="match status" value="1"/>
</dbReference>
<evidence type="ECO:0000256" key="6">
    <source>
        <dbReference type="ARBA" id="ARBA00023136"/>
    </source>
</evidence>
<dbReference type="GO" id="GO:0022857">
    <property type="term" value="F:transmembrane transporter activity"/>
    <property type="evidence" value="ECO:0007669"/>
    <property type="project" value="InterPro"/>
</dbReference>
<dbReference type="InterPro" id="IPR001958">
    <property type="entry name" value="Tet-R_TetA/multi-R_MdtG-like"/>
</dbReference>
<evidence type="ECO:0000256" key="4">
    <source>
        <dbReference type="ARBA" id="ARBA00022692"/>
    </source>
</evidence>
<protein>
    <submittedName>
        <fullName evidence="9">MFS transporter</fullName>
    </submittedName>
</protein>
<proteinExistence type="predicted"/>
<comment type="subcellular location">
    <subcellularLocation>
        <location evidence="1">Cell membrane</location>
        <topology evidence="1">Multi-pass membrane protein</topology>
    </subcellularLocation>
</comment>
<dbReference type="InterPro" id="IPR050171">
    <property type="entry name" value="MFS_Transporters"/>
</dbReference>
<dbReference type="PANTHER" id="PTHR23517">
    <property type="entry name" value="RESISTANCE PROTEIN MDTM, PUTATIVE-RELATED-RELATED"/>
    <property type="match status" value="1"/>
</dbReference>
<gene>
    <name evidence="9" type="ORF">M9394_02815</name>
</gene>
<sequence>MTKKEFYIIFGLSMIFALRMAGVFMILPVLTVHAVSLQGANGTALGVAIGVYGLMQIIFQLPFGLMSDKIGRKSVIIGGLVLFIFGSEIAATTSNIWGLIIGRALQGSGAIGSSLIALLLDSVPEQHRIKAMASVGMSVGIAFAASMVLGPIIANKFGLNGLFHSITILIILAIILICIIKPPISSHPVKNDENLFIMFNQIKHILTHSQLMKLNVSIFFTHTILMLNFIVLPKTMINLGFPLGIHWKIYSIIMVISAIVVLTCIFYFEGKNCTKKILIACMNILFLSELIMLMNTLYSKMFLLGMQLFFIAFSLIETILPALINKEAQKKYKVTTISIYSIGQFLGIGFGGILGGFLLEMKGVWLVLFFSLIISLLCVIVVNTLH</sequence>
<keyword evidence="5 7" id="KW-1133">Transmembrane helix</keyword>
<dbReference type="KEGG" id="bhb:M9394_02815"/>
<evidence type="ECO:0000256" key="1">
    <source>
        <dbReference type="ARBA" id="ARBA00004651"/>
    </source>
</evidence>
<feature type="transmembrane region" description="Helical" evidence="7">
    <location>
        <begin position="277"/>
        <end position="298"/>
    </location>
</feature>
<evidence type="ECO:0000259" key="8">
    <source>
        <dbReference type="PROSITE" id="PS50850"/>
    </source>
</evidence>
<reference evidence="9" key="1">
    <citation type="submission" date="2022-05" db="EMBL/GenBank/DDBJ databases">
        <title>Impact of host demography and evolutionary history on endosymbiont molecular evolution: a test in carpenter ants (Genus Camponotus) and their Blochmannia endosymbionts.</title>
        <authorList>
            <person name="Manthey J.D."/>
            <person name="Giron J.C."/>
            <person name="Hruska J.P."/>
        </authorList>
    </citation>
    <scope>NUCLEOTIDE SEQUENCE</scope>
    <source>
        <strain evidence="9">C-049</strain>
    </source>
</reference>
<dbReference type="RefSeq" id="WP_250249927.1">
    <property type="nucleotide sequence ID" value="NZ_CP097751.1"/>
</dbReference>
<evidence type="ECO:0000256" key="2">
    <source>
        <dbReference type="ARBA" id="ARBA00022448"/>
    </source>
</evidence>
<dbReference type="InterPro" id="IPR036259">
    <property type="entry name" value="MFS_trans_sf"/>
</dbReference>
<dbReference type="PROSITE" id="PS50850">
    <property type="entry name" value="MFS"/>
    <property type="match status" value="1"/>
</dbReference>
<evidence type="ECO:0000256" key="5">
    <source>
        <dbReference type="ARBA" id="ARBA00022989"/>
    </source>
</evidence>
<accession>A0AAE9I654</accession>
<dbReference type="InterPro" id="IPR011701">
    <property type="entry name" value="MFS"/>
</dbReference>
<dbReference type="EMBL" id="CP097751">
    <property type="protein sequence ID" value="URJ27465.1"/>
    <property type="molecule type" value="Genomic_DNA"/>
</dbReference>
<feature type="transmembrane region" description="Helical" evidence="7">
    <location>
        <begin position="7"/>
        <end position="30"/>
    </location>
</feature>
<feature type="transmembrane region" description="Helical" evidence="7">
    <location>
        <begin position="249"/>
        <end position="268"/>
    </location>
</feature>
<evidence type="ECO:0000256" key="7">
    <source>
        <dbReference type="SAM" id="Phobius"/>
    </source>
</evidence>
<dbReference type="GO" id="GO:0005886">
    <property type="term" value="C:plasma membrane"/>
    <property type="evidence" value="ECO:0007669"/>
    <property type="project" value="UniProtKB-SubCell"/>
</dbReference>
<feature type="transmembrane region" description="Helical" evidence="7">
    <location>
        <begin position="132"/>
        <end position="153"/>
    </location>
</feature>
<dbReference type="SUPFAM" id="SSF103473">
    <property type="entry name" value="MFS general substrate transporter"/>
    <property type="match status" value="1"/>
</dbReference>
<dbReference type="PRINTS" id="PR01035">
    <property type="entry name" value="TCRTETA"/>
</dbReference>
<keyword evidence="4 7" id="KW-0812">Transmembrane</keyword>
<evidence type="ECO:0000313" key="9">
    <source>
        <dbReference type="EMBL" id="URJ27465.1"/>
    </source>
</evidence>
<feature type="transmembrane region" description="Helical" evidence="7">
    <location>
        <begin position="159"/>
        <end position="180"/>
    </location>
</feature>
<feature type="transmembrane region" description="Helical" evidence="7">
    <location>
        <begin position="337"/>
        <end position="358"/>
    </location>
</feature>
<dbReference type="InterPro" id="IPR020846">
    <property type="entry name" value="MFS_dom"/>
</dbReference>
<evidence type="ECO:0000256" key="3">
    <source>
        <dbReference type="ARBA" id="ARBA00022475"/>
    </source>
</evidence>
<feature type="transmembrane region" description="Helical" evidence="7">
    <location>
        <begin position="75"/>
        <end position="94"/>
    </location>
</feature>
<feature type="transmembrane region" description="Helical" evidence="7">
    <location>
        <begin position="304"/>
        <end position="325"/>
    </location>
</feature>
<organism evidence="9 10">
    <name type="scientific">Candidatus Blochmanniella camponoti</name>
    <dbReference type="NCBI Taxonomy" id="108080"/>
    <lineage>
        <taxon>Bacteria</taxon>
        <taxon>Pseudomonadati</taxon>
        <taxon>Pseudomonadota</taxon>
        <taxon>Gammaproteobacteria</taxon>
        <taxon>Enterobacterales</taxon>
        <taxon>Enterobacteriaceae</taxon>
        <taxon>ant endosymbionts</taxon>
        <taxon>Candidatus Blochmanniella</taxon>
    </lineage>
</organism>
<dbReference type="Gene3D" id="1.20.1250.20">
    <property type="entry name" value="MFS general substrate transporter like domains"/>
    <property type="match status" value="1"/>
</dbReference>
<feature type="transmembrane region" description="Helical" evidence="7">
    <location>
        <begin position="364"/>
        <end position="385"/>
    </location>
</feature>
<dbReference type="PANTHER" id="PTHR23517:SF2">
    <property type="entry name" value="MULTIDRUG RESISTANCE PROTEIN MDTH"/>
    <property type="match status" value="1"/>
</dbReference>
<keyword evidence="6 7" id="KW-0472">Membrane</keyword>
<feature type="transmembrane region" description="Helical" evidence="7">
    <location>
        <begin position="216"/>
        <end position="237"/>
    </location>
</feature>
<keyword evidence="2" id="KW-0813">Transport</keyword>
<name>A0AAE9I654_9ENTR</name>
<dbReference type="AlphaFoldDB" id="A0AAE9I654"/>
<dbReference type="Proteomes" id="UP001056323">
    <property type="component" value="Chromosome"/>
</dbReference>
<feature type="transmembrane region" description="Helical" evidence="7">
    <location>
        <begin position="100"/>
        <end position="120"/>
    </location>
</feature>
<evidence type="ECO:0000313" key="10">
    <source>
        <dbReference type="Proteomes" id="UP001056323"/>
    </source>
</evidence>
<keyword evidence="3" id="KW-1003">Cell membrane</keyword>
<feature type="transmembrane region" description="Helical" evidence="7">
    <location>
        <begin position="42"/>
        <end position="63"/>
    </location>
</feature>